<dbReference type="PANTHER" id="PTHR39555:SF1">
    <property type="entry name" value="TYPE IV PILUS INNER MEMBRANE COMPONENT PILO"/>
    <property type="match status" value="1"/>
</dbReference>
<sequence length="179" mass="20460">MSPIKLGKKTWLFFILPTAGIIALFIFLSRPLFKEMKSLNSQIEGAKVKLTDLQRTAATKDKLIQEISAMHEAIEYYKRRIPGEKGTPWLLMELSRVARETGVRYLSISPQPPQKIESYIVIPIDLQIKSGYHNFGKFLSKVESSQRFMAVEYFTLTPDASNPLKHGINLRISTFMLPQ</sequence>
<dbReference type="Pfam" id="PF04350">
    <property type="entry name" value="PilO"/>
    <property type="match status" value="1"/>
</dbReference>
<dbReference type="GO" id="GO:0043107">
    <property type="term" value="P:type IV pilus-dependent motility"/>
    <property type="evidence" value="ECO:0007669"/>
    <property type="project" value="InterPro"/>
</dbReference>
<evidence type="ECO:0000256" key="1">
    <source>
        <dbReference type="SAM" id="Phobius"/>
    </source>
</evidence>
<gene>
    <name evidence="2" type="ORF">COY52_00055</name>
</gene>
<dbReference type="Gene3D" id="3.30.70.60">
    <property type="match status" value="1"/>
</dbReference>
<protein>
    <recommendedName>
        <fullName evidence="4">Pilus assembly protein PilO</fullName>
    </recommendedName>
</protein>
<dbReference type="GO" id="GO:0043683">
    <property type="term" value="P:type IV pilus assembly"/>
    <property type="evidence" value="ECO:0007669"/>
    <property type="project" value="InterPro"/>
</dbReference>
<accession>A0A2M7SFL5</accession>
<dbReference type="PANTHER" id="PTHR39555">
    <property type="entry name" value="FIMBRIAL ASSEMBLY PROTEIN PILO-LIKE PROTEIN-RELATED"/>
    <property type="match status" value="1"/>
</dbReference>
<reference evidence="3" key="1">
    <citation type="submission" date="2017-09" db="EMBL/GenBank/DDBJ databases">
        <title>Depth-based differentiation of microbial function through sediment-hosted aquifers and enrichment of novel symbionts in the deep terrestrial subsurface.</title>
        <authorList>
            <person name="Probst A.J."/>
            <person name="Ladd B."/>
            <person name="Jarett J.K."/>
            <person name="Geller-Mcgrath D.E."/>
            <person name="Sieber C.M.K."/>
            <person name="Emerson J.B."/>
            <person name="Anantharaman K."/>
            <person name="Thomas B.C."/>
            <person name="Malmstrom R."/>
            <person name="Stieglmeier M."/>
            <person name="Klingl A."/>
            <person name="Woyke T."/>
            <person name="Ryan C.M."/>
            <person name="Banfield J.F."/>
        </authorList>
    </citation>
    <scope>NUCLEOTIDE SEQUENCE [LARGE SCALE GENOMIC DNA]</scope>
</reference>
<evidence type="ECO:0000313" key="3">
    <source>
        <dbReference type="Proteomes" id="UP000229307"/>
    </source>
</evidence>
<organism evidence="2 3">
    <name type="scientific">Candidatus Desantisbacteria bacterium CG_4_10_14_0_8_um_filter_48_22</name>
    <dbReference type="NCBI Taxonomy" id="1974543"/>
    <lineage>
        <taxon>Bacteria</taxon>
        <taxon>Candidatus Desantisiibacteriota</taxon>
    </lineage>
</organism>
<comment type="caution">
    <text evidence="2">The sequence shown here is derived from an EMBL/GenBank/DDBJ whole genome shotgun (WGS) entry which is preliminary data.</text>
</comment>
<keyword evidence="1" id="KW-1133">Transmembrane helix</keyword>
<dbReference type="Proteomes" id="UP000229307">
    <property type="component" value="Unassembled WGS sequence"/>
</dbReference>
<feature type="transmembrane region" description="Helical" evidence="1">
    <location>
        <begin position="12"/>
        <end position="33"/>
    </location>
</feature>
<dbReference type="InterPro" id="IPR007445">
    <property type="entry name" value="PilO"/>
</dbReference>
<dbReference type="AlphaFoldDB" id="A0A2M7SFL5"/>
<proteinExistence type="predicted"/>
<keyword evidence="1" id="KW-0812">Transmembrane</keyword>
<name>A0A2M7SFL5_9BACT</name>
<keyword evidence="1" id="KW-0472">Membrane</keyword>
<dbReference type="InterPro" id="IPR014717">
    <property type="entry name" value="Transl_elong_EF1B/ribsomal_bS6"/>
</dbReference>
<dbReference type="EMBL" id="PFMR01000003">
    <property type="protein sequence ID" value="PIZ18306.1"/>
    <property type="molecule type" value="Genomic_DNA"/>
</dbReference>
<evidence type="ECO:0000313" key="2">
    <source>
        <dbReference type="EMBL" id="PIZ18306.1"/>
    </source>
</evidence>
<evidence type="ECO:0008006" key="4">
    <source>
        <dbReference type="Google" id="ProtNLM"/>
    </source>
</evidence>